<evidence type="ECO:0000256" key="16">
    <source>
        <dbReference type="RuleBase" id="RU004951"/>
    </source>
</evidence>
<evidence type="ECO:0000259" key="18">
    <source>
        <dbReference type="PROSITE" id="PS51269"/>
    </source>
</evidence>
<dbReference type="CDD" id="cd15079">
    <property type="entry name" value="7tmA_photoreceptors_insect"/>
    <property type="match status" value="1"/>
</dbReference>
<keyword evidence="14 16" id="KW-0807">Transducer</keyword>
<dbReference type="EMBL" id="JACMRX010000001">
    <property type="protein sequence ID" value="KAF7996780.1"/>
    <property type="molecule type" value="Genomic_DNA"/>
</dbReference>
<keyword evidence="2 16" id="KW-0600">Photoreceptor protein</keyword>
<feature type="domain" description="COMM" evidence="18">
    <location>
        <begin position="122"/>
        <end position="192"/>
    </location>
</feature>
<dbReference type="PROSITE" id="PS50262">
    <property type="entry name" value="G_PROTEIN_RECEP_F1_2"/>
    <property type="match status" value="1"/>
</dbReference>
<dbReference type="InterPro" id="IPR027430">
    <property type="entry name" value="Retinal_BS"/>
</dbReference>
<evidence type="ECO:0000256" key="1">
    <source>
        <dbReference type="ARBA" id="ARBA00004141"/>
    </source>
</evidence>
<name>A0A834XZZ2_APHGI</name>
<dbReference type="PRINTS" id="PR00576">
    <property type="entry name" value="OPSINRH1RH2"/>
</dbReference>
<keyword evidence="13" id="KW-0325">Glycoprotein</keyword>
<dbReference type="InterPro" id="IPR050125">
    <property type="entry name" value="GPCR_opsins"/>
</dbReference>
<evidence type="ECO:0000256" key="14">
    <source>
        <dbReference type="ARBA" id="ARBA00023224"/>
    </source>
</evidence>
<keyword evidence="3" id="KW-0597">Phosphoprotein</keyword>
<dbReference type="PRINTS" id="PR00237">
    <property type="entry name" value="GPCRRHODOPSN"/>
</dbReference>
<evidence type="ECO:0000256" key="11">
    <source>
        <dbReference type="ARBA" id="ARBA00023157"/>
    </source>
</evidence>
<feature type="transmembrane region" description="Helical" evidence="16">
    <location>
        <begin position="304"/>
        <end position="325"/>
    </location>
</feature>
<proteinExistence type="inferred from homology"/>
<evidence type="ECO:0000256" key="4">
    <source>
        <dbReference type="ARBA" id="ARBA00022606"/>
    </source>
</evidence>
<gene>
    <name evidence="19" type="ORF">HCN44_002426</name>
</gene>
<dbReference type="SUPFAM" id="SSF81321">
    <property type="entry name" value="Family A G protein-coupled receptor-like"/>
    <property type="match status" value="1"/>
</dbReference>
<keyword evidence="20" id="KW-1185">Reference proteome</keyword>
<evidence type="ECO:0000256" key="3">
    <source>
        <dbReference type="ARBA" id="ARBA00022553"/>
    </source>
</evidence>
<dbReference type="InterPro" id="IPR000276">
    <property type="entry name" value="GPCR_Rhodpsn"/>
</dbReference>
<feature type="transmembrane region" description="Helical" evidence="16">
    <location>
        <begin position="381"/>
        <end position="404"/>
    </location>
</feature>
<keyword evidence="12 16" id="KW-0675">Receptor</keyword>
<evidence type="ECO:0000256" key="2">
    <source>
        <dbReference type="ARBA" id="ARBA00022543"/>
    </source>
</evidence>
<dbReference type="InterPro" id="IPR001760">
    <property type="entry name" value="Opsin"/>
</dbReference>
<feature type="transmembrane region" description="Helical" evidence="16">
    <location>
        <begin position="268"/>
        <end position="292"/>
    </location>
</feature>
<dbReference type="PRINTS" id="PR00238">
    <property type="entry name" value="OPSIN"/>
</dbReference>
<comment type="similarity">
    <text evidence="16">Belongs to the G-protein coupled receptor 1 family. Opsin subfamily.</text>
</comment>
<keyword evidence="15" id="KW-0844">Vision</keyword>
<dbReference type="Pfam" id="PF00001">
    <property type="entry name" value="7tm_1"/>
    <property type="match status" value="1"/>
</dbReference>
<dbReference type="AlphaFoldDB" id="A0A834XZZ2"/>
<evidence type="ECO:0000313" key="19">
    <source>
        <dbReference type="EMBL" id="KAF7996780.1"/>
    </source>
</evidence>
<protein>
    <recommendedName>
        <fullName evidence="21">Rhodopsin</fullName>
    </recommendedName>
</protein>
<keyword evidence="4 16" id="KW-0716">Sensory transduction</keyword>
<dbReference type="GO" id="GO:0007602">
    <property type="term" value="P:phototransduction"/>
    <property type="evidence" value="ECO:0007669"/>
    <property type="project" value="UniProtKB-KW"/>
</dbReference>
<keyword evidence="7 16" id="KW-1133">Transmembrane helix</keyword>
<keyword evidence="8 16" id="KW-0157">Chromophore</keyword>
<organism evidence="19 20">
    <name type="scientific">Aphidius gifuensis</name>
    <name type="common">Parasitoid wasp</name>
    <dbReference type="NCBI Taxonomy" id="684658"/>
    <lineage>
        <taxon>Eukaryota</taxon>
        <taxon>Metazoa</taxon>
        <taxon>Ecdysozoa</taxon>
        <taxon>Arthropoda</taxon>
        <taxon>Hexapoda</taxon>
        <taxon>Insecta</taxon>
        <taxon>Pterygota</taxon>
        <taxon>Neoptera</taxon>
        <taxon>Endopterygota</taxon>
        <taxon>Hymenoptera</taxon>
        <taxon>Apocrita</taxon>
        <taxon>Ichneumonoidea</taxon>
        <taxon>Braconidae</taxon>
        <taxon>Aphidiinae</taxon>
        <taxon>Aphidius</taxon>
    </lineage>
</organism>
<keyword evidence="10 16" id="KW-0472">Membrane</keyword>
<evidence type="ECO:0000256" key="9">
    <source>
        <dbReference type="ARBA" id="ARBA00023040"/>
    </source>
</evidence>
<dbReference type="GO" id="GO:0009881">
    <property type="term" value="F:photoreceptor activity"/>
    <property type="evidence" value="ECO:0007669"/>
    <property type="project" value="UniProtKB-KW"/>
</dbReference>
<evidence type="ECO:0000259" key="17">
    <source>
        <dbReference type="PROSITE" id="PS50262"/>
    </source>
</evidence>
<evidence type="ECO:0000256" key="10">
    <source>
        <dbReference type="ARBA" id="ARBA00023136"/>
    </source>
</evidence>
<dbReference type="InterPro" id="IPR017452">
    <property type="entry name" value="GPCR_Rhodpsn_7TM"/>
</dbReference>
<dbReference type="OrthoDB" id="10257479at2759"/>
<comment type="subcellular location">
    <subcellularLocation>
        <location evidence="1 16">Membrane</location>
        <topology evidence="1 16">Multi-pass membrane protein</topology>
    </subcellularLocation>
</comment>
<dbReference type="Pfam" id="PF21672">
    <property type="entry name" value="COMM_HN"/>
    <property type="match status" value="1"/>
</dbReference>
<evidence type="ECO:0000256" key="12">
    <source>
        <dbReference type="ARBA" id="ARBA00023170"/>
    </source>
</evidence>
<evidence type="ECO:0000256" key="15">
    <source>
        <dbReference type="ARBA" id="ARBA00023305"/>
    </source>
</evidence>
<evidence type="ECO:0008006" key="21">
    <source>
        <dbReference type="Google" id="ProtNLM"/>
    </source>
</evidence>
<evidence type="ECO:0000256" key="8">
    <source>
        <dbReference type="ARBA" id="ARBA00022991"/>
    </source>
</evidence>
<keyword evidence="6 16" id="KW-0681">Retinal protein</keyword>
<dbReference type="GO" id="GO:0016020">
    <property type="term" value="C:membrane"/>
    <property type="evidence" value="ECO:0007669"/>
    <property type="project" value="UniProtKB-SubCell"/>
</dbReference>
<evidence type="ECO:0000256" key="5">
    <source>
        <dbReference type="ARBA" id="ARBA00022692"/>
    </source>
</evidence>
<reference evidence="19 20" key="1">
    <citation type="submission" date="2020-08" db="EMBL/GenBank/DDBJ databases">
        <title>Aphidius gifuensis genome sequencing and assembly.</title>
        <authorList>
            <person name="Du Z."/>
        </authorList>
    </citation>
    <scope>NUCLEOTIDE SEQUENCE [LARGE SCALE GENOMIC DNA]</scope>
    <source>
        <strain evidence="19">YNYX2018</strain>
        <tissue evidence="19">Adults</tissue>
    </source>
</reference>
<dbReference type="InterPro" id="IPR001735">
    <property type="entry name" value="Opsin_RH1/RH2"/>
</dbReference>
<keyword evidence="5 16" id="KW-0812">Transmembrane</keyword>
<dbReference type="InterPro" id="IPR017920">
    <property type="entry name" value="COMM"/>
</dbReference>
<feature type="domain" description="G-protein coupled receptors family 1 profile" evidence="17">
    <location>
        <begin position="283"/>
        <end position="545"/>
    </location>
</feature>
<dbReference type="FunFam" id="1.20.1070.10:FF:000044">
    <property type="entry name" value="Opsin, ultraviolet-sensitive"/>
    <property type="match status" value="1"/>
</dbReference>
<accession>A0A834XZZ2</accession>
<evidence type="ECO:0000313" key="20">
    <source>
        <dbReference type="Proteomes" id="UP000639338"/>
    </source>
</evidence>
<feature type="transmembrane region" description="Helical" evidence="16">
    <location>
        <begin position="431"/>
        <end position="459"/>
    </location>
</feature>
<keyword evidence="9 16" id="KW-0297">G-protein coupled receptor</keyword>
<keyword evidence="11" id="KW-1015">Disulfide bond</keyword>
<dbReference type="Gene3D" id="1.20.1070.10">
    <property type="entry name" value="Rhodopsin 7-helix transmembrane proteins"/>
    <property type="match status" value="1"/>
</dbReference>
<dbReference type="PANTHER" id="PTHR24240">
    <property type="entry name" value="OPSIN"/>
    <property type="match status" value="1"/>
</dbReference>
<comment type="caution">
    <text evidence="16">Lacks conserved residue(s) required for the propagation of feature annotation.</text>
</comment>
<evidence type="ECO:0000256" key="6">
    <source>
        <dbReference type="ARBA" id="ARBA00022925"/>
    </source>
</evidence>
<comment type="caution">
    <text evidence="19">The sequence shown here is derived from an EMBL/GenBank/DDBJ whole genome shotgun (WGS) entry which is preliminary data.</text>
</comment>
<dbReference type="InterPro" id="IPR037354">
    <property type="entry name" value="Commd2"/>
</dbReference>
<dbReference type="GO" id="GO:0004930">
    <property type="term" value="F:G protein-coupled receptor activity"/>
    <property type="evidence" value="ECO:0007669"/>
    <property type="project" value="UniProtKB-KW"/>
</dbReference>
<sequence>MFTLKDDHKNHLLFLEKQPVQVVQDFCKLAIDYLNKGPNQKIYATAAQKLDVEAEIIQASIEGLINLLLECIKHKLTIDDLKKLLLNLGFDEEKESVISQLYISKQNDISKALENTGFKLPQYHNMEWRFEVQVASRLVPSQIIPTMTLDFELKNTDSTDKIEHVTLQTDAPNLLHLCQVIENAIKEGKSQHVLTNITNTMNLLTIVNLNSVTIDDVIYKTIGPPHAESLQMHFTNQTVIDKVPAEMMHLIDKHWYQYPPMDPMWHKLLGLVMIVIGILGWTGNGIVVYIFLMTASLRTPSNLLVVNLAFSDFIMMVAMSPPMIINCYYETWVLGPLACDIYACVGSLCGCASIWTMVAIARDRYNVIVKGMAGKPLTIKLALFEILLIWSFAGVWTILPLLGWNRYVPEGNMTSCGTDFLNQEWSSKSYIVVYSCFVYFTPLFLIIYSYWFIVSTVAAHERGMREQAKKMNVASLRSGEQDSVSAEAKLAKVAITTITLWFLAWTPYLVINYSGIFDLIKLSPLFTIWGSLFAKTNACYNPIVYAISHPKFRAALNEKAPCLVCGTVDQPAKTCGASETQSTTEKA</sequence>
<feature type="transmembrane region" description="Helical" evidence="16">
    <location>
        <begin position="331"/>
        <end position="360"/>
    </location>
</feature>
<dbReference type="Pfam" id="PF07258">
    <property type="entry name" value="COMM_domain"/>
    <property type="match status" value="1"/>
</dbReference>
<dbReference type="GO" id="GO:0007601">
    <property type="term" value="P:visual perception"/>
    <property type="evidence" value="ECO:0007669"/>
    <property type="project" value="UniProtKB-KW"/>
</dbReference>
<dbReference type="Proteomes" id="UP000639338">
    <property type="component" value="Unassembled WGS sequence"/>
</dbReference>
<evidence type="ECO:0000256" key="13">
    <source>
        <dbReference type="ARBA" id="ARBA00023180"/>
    </source>
</evidence>
<dbReference type="CDD" id="cd04750">
    <property type="entry name" value="Commd2"/>
    <property type="match status" value="1"/>
</dbReference>
<dbReference type="PROSITE" id="PS00238">
    <property type="entry name" value="OPSIN"/>
    <property type="match status" value="1"/>
</dbReference>
<dbReference type="PROSITE" id="PS51269">
    <property type="entry name" value="COMM"/>
    <property type="match status" value="1"/>
</dbReference>
<evidence type="ECO:0000256" key="7">
    <source>
        <dbReference type="ARBA" id="ARBA00022989"/>
    </source>
</evidence>